<dbReference type="InterPro" id="IPR029060">
    <property type="entry name" value="PIN-like_dom_sf"/>
</dbReference>
<feature type="domain" description="PIN" evidence="1">
    <location>
        <begin position="21"/>
        <end position="140"/>
    </location>
</feature>
<accession>A0A0G0X7T4</accession>
<dbReference type="Pfam" id="PF01850">
    <property type="entry name" value="PIN"/>
    <property type="match status" value="1"/>
</dbReference>
<proteinExistence type="predicted"/>
<sequence>MGEEGLKTLDKKLNKLKLVGLDTNIFIYYFEQNSEFGQSAKKIFDLLSTNSLNTVTSVISLMEILSPDFLSKVAARETEKKFFDIPNLKVLNVDRTITVEAARIRREYGFRLPDSIQLATALFGKANALITNDERLKKFKELKVINLKDI</sequence>
<evidence type="ECO:0000259" key="1">
    <source>
        <dbReference type="Pfam" id="PF01850"/>
    </source>
</evidence>
<dbReference type="Proteomes" id="UP000034601">
    <property type="component" value="Unassembled WGS sequence"/>
</dbReference>
<name>A0A0G0X7T4_9BACT</name>
<dbReference type="EMBL" id="LCAB01000002">
    <property type="protein sequence ID" value="KKR83697.1"/>
    <property type="molecule type" value="Genomic_DNA"/>
</dbReference>
<protein>
    <submittedName>
        <fullName evidence="2">PilT protein domain protein</fullName>
    </submittedName>
</protein>
<dbReference type="SUPFAM" id="SSF88723">
    <property type="entry name" value="PIN domain-like"/>
    <property type="match status" value="1"/>
</dbReference>
<gene>
    <name evidence="2" type="ORF">UU29_C0002G0010</name>
</gene>
<dbReference type="Gene3D" id="3.40.50.1010">
    <property type="entry name" value="5'-nuclease"/>
    <property type="match status" value="1"/>
</dbReference>
<reference evidence="2 3" key="1">
    <citation type="journal article" date="2015" name="Nature">
        <title>rRNA introns, odd ribosomes, and small enigmatic genomes across a large radiation of phyla.</title>
        <authorList>
            <person name="Brown C.T."/>
            <person name="Hug L.A."/>
            <person name="Thomas B.C."/>
            <person name="Sharon I."/>
            <person name="Castelle C.J."/>
            <person name="Singh A."/>
            <person name="Wilkins M.J."/>
            <person name="Williams K.H."/>
            <person name="Banfield J.F."/>
        </authorList>
    </citation>
    <scope>NUCLEOTIDE SEQUENCE [LARGE SCALE GENOMIC DNA]</scope>
</reference>
<organism evidence="2 3">
    <name type="scientific">Candidatus Daviesbacteria bacterium GW2011_GWA2_40_9</name>
    <dbReference type="NCBI Taxonomy" id="1618424"/>
    <lineage>
        <taxon>Bacteria</taxon>
        <taxon>Candidatus Daviesiibacteriota</taxon>
    </lineage>
</organism>
<evidence type="ECO:0000313" key="2">
    <source>
        <dbReference type="EMBL" id="KKR83697.1"/>
    </source>
</evidence>
<evidence type="ECO:0000313" key="3">
    <source>
        <dbReference type="Proteomes" id="UP000034601"/>
    </source>
</evidence>
<comment type="caution">
    <text evidence="2">The sequence shown here is derived from an EMBL/GenBank/DDBJ whole genome shotgun (WGS) entry which is preliminary data.</text>
</comment>
<dbReference type="AlphaFoldDB" id="A0A0G0X7T4"/>
<dbReference type="InterPro" id="IPR002716">
    <property type="entry name" value="PIN_dom"/>
</dbReference>